<sequence>MGGWWLFVPLLAWAAFRGWWAPDEPRYAQIARECWDRGEWLVLHICGDIYPDKPPLVYWIAGVFGRFSDWSEFAMRIPSLLATLGSVLLAQRMARRLFGEAAARWVVPLYLGTAMLLEIGGRLQLDPILSFFTFLAAERLTAATEPSGSRAAVSGLALGLGALSKGPVAWLHGGFALVAARLALPKGQRTGIRGLHWVFIVLLAIAPALLWAIFASLSEPILADHLFFGQHLGRLSEKAPHEGPPWQHLLEMPVLLLPTTPLVILALWRAWRTRSDGEPASRNLRFLALWFAFTFLVFSIMPPKRPLYLLPIYPVAALLAAQELSLRWQQGAWRRWIVRVPAGLLLFLGVAVGLALIGARIPAVLEKAPKLDQVLPYGLAGAALSLTLIVFSWLAWRRSDSPRGMDHLVQALGLTFLAAGFFVAPVLDEIKSARSLALEIAALPQKPEAIPVRGVQPEGYRYYGRVPTVRSGDLIEALNRDGDQFLALVETRQYQTLSPEVQERTVELLRGRVGSREVIVLGAKP</sequence>
<comment type="subcellular location">
    <subcellularLocation>
        <location evidence="1">Cell membrane</location>
        <topology evidence="1">Multi-pass membrane protein</topology>
    </subcellularLocation>
</comment>
<organism evidence="10 11">
    <name type="scientific">Saltatorellus ferox</name>
    <dbReference type="NCBI Taxonomy" id="2528018"/>
    <lineage>
        <taxon>Bacteria</taxon>
        <taxon>Pseudomonadati</taxon>
        <taxon>Planctomycetota</taxon>
        <taxon>Planctomycetia</taxon>
        <taxon>Planctomycetia incertae sedis</taxon>
        <taxon>Saltatorellus</taxon>
    </lineage>
</organism>
<evidence type="ECO:0000259" key="9">
    <source>
        <dbReference type="Pfam" id="PF13231"/>
    </source>
</evidence>
<dbReference type="EC" id="2.4.2.43" evidence="10"/>
<evidence type="ECO:0000256" key="3">
    <source>
        <dbReference type="ARBA" id="ARBA00022676"/>
    </source>
</evidence>
<keyword evidence="7 8" id="KW-0472">Membrane</keyword>
<keyword evidence="2" id="KW-1003">Cell membrane</keyword>
<protein>
    <submittedName>
        <fullName evidence="10">Undecaprenyl phosphate-alpha-4-amino-4-deoxy-L-arabinose arabinosyl transferase</fullName>
        <ecNumber evidence="10">2.4.2.43</ecNumber>
    </submittedName>
</protein>
<evidence type="ECO:0000313" key="11">
    <source>
        <dbReference type="Proteomes" id="UP000320390"/>
    </source>
</evidence>
<dbReference type="GO" id="GO:0005886">
    <property type="term" value="C:plasma membrane"/>
    <property type="evidence" value="ECO:0007669"/>
    <property type="project" value="UniProtKB-SubCell"/>
</dbReference>
<dbReference type="EMBL" id="CP036434">
    <property type="protein sequence ID" value="QDV08696.1"/>
    <property type="molecule type" value="Genomic_DNA"/>
</dbReference>
<dbReference type="Proteomes" id="UP000320390">
    <property type="component" value="Chromosome"/>
</dbReference>
<feature type="transmembrane region" description="Helical" evidence="8">
    <location>
        <begin position="377"/>
        <end position="396"/>
    </location>
</feature>
<name>A0A518EX71_9BACT</name>
<feature type="transmembrane region" description="Helical" evidence="8">
    <location>
        <begin position="283"/>
        <end position="301"/>
    </location>
</feature>
<feature type="transmembrane region" description="Helical" evidence="8">
    <location>
        <begin position="73"/>
        <end position="90"/>
    </location>
</feature>
<gene>
    <name evidence="10" type="primary">arnT</name>
    <name evidence="10" type="ORF">Poly30_42490</name>
</gene>
<evidence type="ECO:0000256" key="2">
    <source>
        <dbReference type="ARBA" id="ARBA00022475"/>
    </source>
</evidence>
<feature type="transmembrane region" description="Helical" evidence="8">
    <location>
        <begin position="307"/>
        <end position="324"/>
    </location>
</feature>
<dbReference type="PANTHER" id="PTHR33908:SF3">
    <property type="entry name" value="UNDECAPRENYL PHOSPHATE-ALPHA-4-AMINO-4-DEOXY-L-ARABINOSE ARABINOSYL TRANSFERASE"/>
    <property type="match status" value="1"/>
</dbReference>
<keyword evidence="4 10" id="KW-0808">Transferase</keyword>
<evidence type="ECO:0000256" key="6">
    <source>
        <dbReference type="ARBA" id="ARBA00022989"/>
    </source>
</evidence>
<reference evidence="10 11" key="1">
    <citation type="submission" date="2019-02" db="EMBL/GenBank/DDBJ databases">
        <title>Deep-cultivation of Planctomycetes and their phenomic and genomic characterization uncovers novel biology.</title>
        <authorList>
            <person name="Wiegand S."/>
            <person name="Jogler M."/>
            <person name="Boedeker C."/>
            <person name="Pinto D."/>
            <person name="Vollmers J."/>
            <person name="Rivas-Marin E."/>
            <person name="Kohn T."/>
            <person name="Peeters S.H."/>
            <person name="Heuer A."/>
            <person name="Rast P."/>
            <person name="Oberbeckmann S."/>
            <person name="Bunk B."/>
            <person name="Jeske O."/>
            <person name="Meyerdierks A."/>
            <person name="Storesund J.E."/>
            <person name="Kallscheuer N."/>
            <person name="Luecker S."/>
            <person name="Lage O.M."/>
            <person name="Pohl T."/>
            <person name="Merkel B.J."/>
            <person name="Hornburger P."/>
            <person name="Mueller R.-W."/>
            <person name="Bruemmer F."/>
            <person name="Labrenz M."/>
            <person name="Spormann A.M."/>
            <person name="Op den Camp H."/>
            <person name="Overmann J."/>
            <person name="Amann R."/>
            <person name="Jetten M.S.M."/>
            <person name="Mascher T."/>
            <person name="Medema M.H."/>
            <person name="Devos D.P."/>
            <person name="Kaster A.-K."/>
            <person name="Ovreas L."/>
            <person name="Rohde M."/>
            <person name="Galperin M.Y."/>
            <person name="Jogler C."/>
        </authorList>
    </citation>
    <scope>NUCLEOTIDE SEQUENCE [LARGE SCALE GENOMIC DNA]</scope>
    <source>
        <strain evidence="10 11">Poly30</strain>
    </source>
</reference>
<dbReference type="GO" id="GO:0103015">
    <property type="term" value="F:4-amino-4-deoxy-L-arabinose transferase activity"/>
    <property type="evidence" value="ECO:0007669"/>
    <property type="project" value="UniProtKB-EC"/>
</dbReference>
<feature type="domain" description="Glycosyltransferase RgtA/B/C/D-like" evidence="9">
    <location>
        <begin position="52"/>
        <end position="211"/>
    </location>
</feature>
<dbReference type="AlphaFoldDB" id="A0A518EX71"/>
<keyword evidence="3 10" id="KW-0328">Glycosyltransferase</keyword>
<feature type="transmembrane region" description="Helical" evidence="8">
    <location>
        <begin position="196"/>
        <end position="217"/>
    </location>
</feature>
<feature type="transmembrane region" description="Helical" evidence="8">
    <location>
        <begin position="252"/>
        <end position="271"/>
    </location>
</feature>
<dbReference type="InterPro" id="IPR050297">
    <property type="entry name" value="LipidA_mod_glycosyltrf_83"/>
</dbReference>
<feature type="transmembrane region" description="Helical" evidence="8">
    <location>
        <begin position="168"/>
        <end position="184"/>
    </location>
</feature>
<keyword evidence="5 8" id="KW-0812">Transmembrane</keyword>
<evidence type="ECO:0000256" key="8">
    <source>
        <dbReference type="SAM" id="Phobius"/>
    </source>
</evidence>
<dbReference type="GO" id="GO:0010041">
    <property type="term" value="P:response to iron(III) ion"/>
    <property type="evidence" value="ECO:0007669"/>
    <property type="project" value="TreeGrafter"/>
</dbReference>
<feature type="transmembrane region" description="Helical" evidence="8">
    <location>
        <begin position="408"/>
        <end position="427"/>
    </location>
</feature>
<evidence type="ECO:0000256" key="5">
    <source>
        <dbReference type="ARBA" id="ARBA00022692"/>
    </source>
</evidence>
<evidence type="ECO:0000313" key="10">
    <source>
        <dbReference type="EMBL" id="QDV08696.1"/>
    </source>
</evidence>
<accession>A0A518EX71</accession>
<feature type="transmembrane region" description="Helical" evidence="8">
    <location>
        <begin position="336"/>
        <end position="357"/>
    </location>
</feature>
<evidence type="ECO:0000256" key="1">
    <source>
        <dbReference type="ARBA" id="ARBA00004651"/>
    </source>
</evidence>
<proteinExistence type="predicted"/>
<dbReference type="PANTHER" id="PTHR33908">
    <property type="entry name" value="MANNOSYLTRANSFERASE YKCB-RELATED"/>
    <property type="match status" value="1"/>
</dbReference>
<evidence type="ECO:0000256" key="7">
    <source>
        <dbReference type="ARBA" id="ARBA00023136"/>
    </source>
</evidence>
<dbReference type="GO" id="GO:0009103">
    <property type="term" value="P:lipopolysaccharide biosynthetic process"/>
    <property type="evidence" value="ECO:0007669"/>
    <property type="project" value="TreeGrafter"/>
</dbReference>
<evidence type="ECO:0000256" key="4">
    <source>
        <dbReference type="ARBA" id="ARBA00022679"/>
    </source>
</evidence>
<dbReference type="Pfam" id="PF13231">
    <property type="entry name" value="PMT_2"/>
    <property type="match status" value="1"/>
</dbReference>
<feature type="transmembrane region" description="Helical" evidence="8">
    <location>
        <begin position="102"/>
        <end position="121"/>
    </location>
</feature>
<keyword evidence="11" id="KW-1185">Reference proteome</keyword>
<dbReference type="InterPro" id="IPR038731">
    <property type="entry name" value="RgtA/B/C-like"/>
</dbReference>
<keyword evidence="6 8" id="KW-1133">Transmembrane helix</keyword>